<organism evidence="1 2">
    <name type="scientific">Nocardioides mangrovicus</name>
    <dbReference type="NCBI Taxonomy" id="2478913"/>
    <lineage>
        <taxon>Bacteria</taxon>
        <taxon>Bacillati</taxon>
        <taxon>Actinomycetota</taxon>
        <taxon>Actinomycetes</taxon>
        <taxon>Propionibacteriales</taxon>
        <taxon>Nocardioidaceae</taxon>
        <taxon>Nocardioides</taxon>
    </lineage>
</organism>
<dbReference type="AlphaFoldDB" id="A0A3L8P2V6"/>
<keyword evidence="1" id="KW-0282">Flagellum</keyword>
<accession>A0A3L8P2V6</accession>
<keyword evidence="2" id="KW-1185">Reference proteome</keyword>
<evidence type="ECO:0000313" key="2">
    <source>
        <dbReference type="Proteomes" id="UP000281708"/>
    </source>
</evidence>
<name>A0A3L8P2V6_9ACTN</name>
<keyword evidence="1" id="KW-0969">Cilium</keyword>
<keyword evidence="1" id="KW-0966">Cell projection</keyword>
<reference evidence="1 2" key="1">
    <citation type="submission" date="2018-10" db="EMBL/GenBank/DDBJ databases">
        <title>Marmoricola sp. 4Q3S-7 whole genome shotgun sequence.</title>
        <authorList>
            <person name="Li F."/>
        </authorList>
    </citation>
    <scope>NUCLEOTIDE SEQUENCE [LARGE SCALE GENOMIC DNA]</scope>
    <source>
        <strain evidence="1 2">4Q3S-7</strain>
    </source>
</reference>
<dbReference type="Proteomes" id="UP000281708">
    <property type="component" value="Unassembled WGS sequence"/>
</dbReference>
<protein>
    <submittedName>
        <fullName evidence="1">Flagellar protein FlbD</fullName>
    </submittedName>
</protein>
<gene>
    <name evidence="1" type="ORF">D9V37_12675</name>
</gene>
<dbReference type="PANTHER" id="PTHR39185:SF1">
    <property type="entry name" value="SWARMING MOTILITY PROTEIN SWRD"/>
    <property type="match status" value="1"/>
</dbReference>
<evidence type="ECO:0000313" key="1">
    <source>
        <dbReference type="EMBL" id="RLV49381.1"/>
    </source>
</evidence>
<sequence>MISLTRIAGQPFVLNCDLIERVDSTPDTVISLVDGKKYVVAESLDDVVAAVRLFRSEVIALSNHLRPESLLPVPEPHEHAHLTAVAPIVSEER</sequence>
<dbReference type="RefSeq" id="WP_121806483.1">
    <property type="nucleotide sequence ID" value="NZ_RDBE01000007.1"/>
</dbReference>
<dbReference type="InterPro" id="IPR009384">
    <property type="entry name" value="SwrD-like"/>
</dbReference>
<dbReference type="PANTHER" id="PTHR39185">
    <property type="entry name" value="SWARMING MOTILITY PROTEIN SWRD"/>
    <property type="match status" value="1"/>
</dbReference>
<comment type="caution">
    <text evidence="1">The sequence shown here is derived from an EMBL/GenBank/DDBJ whole genome shotgun (WGS) entry which is preliminary data.</text>
</comment>
<dbReference type="Pfam" id="PF06289">
    <property type="entry name" value="FlbD"/>
    <property type="match status" value="1"/>
</dbReference>
<dbReference type="OrthoDB" id="9799862at2"/>
<proteinExistence type="predicted"/>
<dbReference type="EMBL" id="RDBE01000007">
    <property type="protein sequence ID" value="RLV49381.1"/>
    <property type="molecule type" value="Genomic_DNA"/>
</dbReference>